<gene>
    <name evidence="2" type="ORF">J1N35_028792</name>
</gene>
<keyword evidence="3" id="KW-1185">Reference proteome</keyword>
<proteinExistence type="predicted"/>
<sequence length="159" mass="18405">MKVIANRFKSIFPKIIGQEQAGFIAGRSIIDNIIIAQERLQWMAIKIDLEKAYDRIRWDFVEASLNAASIPSNLVKVFWNGEPTQKFRPVRDDLVIFSQADLVFSAGFNELLRKAIYDILGFQEVNDLGYYLGVPLFHRRVTNSILHFLVERVRSRLFS</sequence>
<dbReference type="OrthoDB" id="1934719at2759"/>
<feature type="domain" description="Reverse transcriptase" evidence="1">
    <location>
        <begin position="2"/>
        <end position="79"/>
    </location>
</feature>
<dbReference type="PANTHER" id="PTHR19446">
    <property type="entry name" value="REVERSE TRANSCRIPTASES"/>
    <property type="match status" value="1"/>
</dbReference>
<dbReference type="EMBL" id="JAIQCV010000009">
    <property type="protein sequence ID" value="KAH1063805.1"/>
    <property type="molecule type" value="Genomic_DNA"/>
</dbReference>
<evidence type="ECO:0000313" key="3">
    <source>
        <dbReference type="Proteomes" id="UP000828251"/>
    </source>
</evidence>
<dbReference type="AlphaFoldDB" id="A0A9D3ZSX1"/>
<protein>
    <recommendedName>
        <fullName evidence="1">Reverse transcriptase domain-containing protein</fullName>
    </recommendedName>
</protein>
<comment type="caution">
    <text evidence="2">The sequence shown here is derived from an EMBL/GenBank/DDBJ whole genome shotgun (WGS) entry which is preliminary data.</text>
</comment>
<name>A0A9D3ZSX1_9ROSI</name>
<dbReference type="Pfam" id="PF00078">
    <property type="entry name" value="RVT_1"/>
    <property type="match status" value="1"/>
</dbReference>
<organism evidence="2 3">
    <name type="scientific">Gossypium stocksii</name>
    <dbReference type="NCBI Taxonomy" id="47602"/>
    <lineage>
        <taxon>Eukaryota</taxon>
        <taxon>Viridiplantae</taxon>
        <taxon>Streptophyta</taxon>
        <taxon>Embryophyta</taxon>
        <taxon>Tracheophyta</taxon>
        <taxon>Spermatophyta</taxon>
        <taxon>Magnoliopsida</taxon>
        <taxon>eudicotyledons</taxon>
        <taxon>Gunneridae</taxon>
        <taxon>Pentapetalae</taxon>
        <taxon>rosids</taxon>
        <taxon>malvids</taxon>
        <taxon>Malvales</taxon>
        <taxon>Malvaceae</taxon>
        <taxon>Malvoideae</taxon>
        <taxon>Gossypium</taxon>
    </lineage>
</organism>
<dbReference type="InterPro" id="IPR000477">
    <property type="entry name" value="RT_dom"/>
</dbReference>
<evidence type="ECO:0000313" key="2">
    <source>
        <dbReference type="EMBL" id="KAH1063805.1"/>
    </source>
</evidence>
<reference evidence="2 3" key="1">
    <citation type="journal article" date="2021" name="Plant Biotechnol. J.">
        <title>Multi-omics assisted identification of the key and species-specific regulatory components of drought-tolerant mechanisms in Gossypium stocksii.</title>
        <authorList>
            <person name="Yu D."/>
            <person name="Ke L."/>
            <person name="Zhang D."/>
            <person name="Wu Y."/>
            <person name="Sun Y."/>
            <person name="Mei J."/>
            <person name="Sun J."/>
            <person name="Sun Y."/>
        </authorList>
    </citation>
    <scope>NUCLEOTIDE SEQUENCE [LARGE SCALE GENOMIC DNA]</scope>
    <source>
        <strain evidence="3">cv. E1</strain>
        <tissue evidence="2">Leaf</tissue>
    </source>
</reference>
<evidence type="ECO:0000259" key="1">
    <source>
        <dbReference type="Pfam" id="PF00078"/>
    </source>
</evidence>
<accession>A0A9D3ZSX1</accession>
<dbReference type="Proteomes" id="UP000828251">
    <property type="component" value="Unassembled WGS sequence"/>
</dbReference>